<sequence length="417" mass="45515">MRGGGHMPIDDAANINSTGVLISSTNLNLLKLSDDHQTLSIGAGNRWDDVYEYLDGTVWTVVGARQSTVGVAGYLLGGGMSFYSYEYGFGSTNGNVRAFECVLANGGIVTATATNDYSDLFWALQGGGNSLCIVTRFDMKTIYAPATMLGSPFYGSGEETMEKWIDGVYEYVMEGGSDPKGTMIPVARFNPDLQAPEYSATLFYNGNNTRPALFNDWLGDSLVPADNSSSLMPITLGQYSKLVRPAFEKGGESYGYRQSFHLVPIKANKEALHIVHDTYFDGVRSMLSNVTDVVTGIAWNPVTAEFLAASNKGIGCPQGPEELPVFWAEQTLAWMDAEDDAIIETFIKTVNENITAQLEAIDALSGFYYLNDAGTGQPVFETYPPENLERLKEIRCKYDPDMVFTELMPGGFKIAHA</sequence>
<gene>
    <name evidence="1" type="primary">g7935</name>
    <name evidence="1" type="ORF">NpPPO83_00007935</name>
</gene>
<evidence type="ECO:0000313" key="2">
    <source>
        <dbReference type="Proteomes" id="UP001165186"/>
    </source>
</evidence>
<evidence type="ECO:0000313" key="1">
    <source>
        <dbReference type="EMBL" id="GME31118.1"/>
    </source>
</evidence>
<keyword evidence="2" id="KW-1185">Reference proteome</keyword>
<comment type="caution">
    <text evidence="1">The sequence shown here is derived from an EMBL/GenBank/DDBJ whole genome shotgun (WGS) entry which is preliminary data.</text>
</comment>
<protein>
    <submittedName>
        <fullName evidence="1">Uncharacterized protein</fullName>
    </submittedName>
</protein>
<name>A0ACB5S9B2_9PEZI</name>
<accession>A0ACB5S9B2</accession>
<dbReference type="Proteomes" id="UP001165186">
    <property type="component" value="Unassembled WGS sequence"/>
</dbReference>
<proteinExistence type="predicted"/>
<organism evidence="1 2">
    <name type="scientific">Neofusicoccum parvum</name>
    <dbReference type="NCBI Taxonomy" id="310453"/>
    <lineage>
        <taxon>Eukaryota</taxon>
        <taxon>Fungi</taxon>
        <taxon>Dikarya</taxon>
        <taxon>Ascomycota</taxon>
        <taxon>Pezizomycotina</taxon>
        <taxon>Dothideomycetes</taxon>
        <taxon>Dothideomycetes incertae sedis</taxon>
        <taxon>Botryosphaeriales</taxon>
        <taxon>Botryosphaeriaceae</taxon>
        <taxon>Neofusicoccum</taxon>
    </lineage>
</organism>
<dbReference type="EMBL" id="BSXG01000369">
    <property type="protein sequence ID" value="GME31118.1"/>
    <property type="molecule type" value="Genomic_DNA"/>
</dbReference>
<reference evidence="1" key="1">
    <citation type="submission" date="2024-09" db="EMBL/GenBank/DDBJ databases">
        <title>Draft Genome Sequences of Neofusicoccum parvum.</title>
        <authorList>
            <person name="Ashida A."/>
            <person name="Camagna M."/>
            <person name="Tanaka A."/>
            <person name="Takemoto D."/>
        </authorList>
    </citation>
    <scope>NUCLEOTIDE SEQUENCE</scope>
    <source>
        <strain evidence="1">PPO83</strain>
    </source>
</reference>